<keyword evidence="1" id="KW-1133">Transmembrane helix</keyword>
<feature type="transmembrane region" description="Helical" evidence="1">
    <location>
        <begin position="7"/>
        <end position="26"/>
    </location>
</feature>
<dbReference type="STRING" id="568816.Acin_0920"/>
<protein>
    <submittedName>
        <fullName evidence="2">Uncharacterized protein</fullName>
    </submittedName>
</protein>
<accession>G4Q648</accession>
<dbReference type="Proteomes" id="UP000007093">
    <property type="component" value="Chromosome"/>
</dbReference>
<keyword evidence="3" id="KW-1185">Reference proteome</keyword>
<dbReference type="AlphaFoldDB" id="G4Q648"/>
<keyword evidence="1" id="KW-0812">Transmembrane</keyword>
<gene>
    <name evidence="2" type="ordered locus">Acin_0920</name>
</gene>
<dbReference type="HOGENOM" id="CLU_3194885_0_0_9"/>
<evidence type="ECO:0000256" key="1">
    <source>
        <dbReference type="SAM" id="Phobius"/>
    </source>
</evidence>
<dbReference type="InParanoid" id="G4Q648"/>
<organism evidence="2 3">
    <name type="scientific">Acidaminococcus intestini (strain RyC-MR95)</name>
    <dbReference type="NCBI Taxonomy" id="568816"/>
    <lineage>
        <taxon>Bacteria</taxon>
        <taxon>Bacillati</taxon>
        <taxon>Bacillota</taxon>
        <taxon>Negativicutes</taxon>
        <taxon>Acidaminococcales</taxon>
        <taxon>Acidaminococcaceae</taxon>
        <taxon>Acidaminococcus</taxon>
    </lineage>
</organism>
<reference evidence="2 3" key="1">
    <citation type="journal article" date="2011" name="J. Bacteriol.">
        <title>Complete genome sequence of Acidaminococcus intestini RYC-MR95, a Gram-negative bacterium from the phylum Firmicutes.</title>
        <authorList>
            <person name="D'Auria G."/>
            <person name="Galan J.C."/>
            <person name="Rodriguez-Alcayna M."/>
            <person name="Moya A."/>
            <person name="Baquero F."/>
            <person name="Latorre A."/>
        </authorList>
    </citation>
    <scope>NUCLEOTIDE SEQUENCE [LARGE SCALE GENOMIC DNA]</scope>
    <source>
        <strain evidence="2 3">RyC-MR95</strain>
    </source>
</reference>
<keyword evidence="1" id="KW-0472">Membrane</keyword>
<dbReference type="RefSeq" id="WP_014128362.1">
    <property type="nucleotide sequence ID" value="NC_016077.1"/>
</dbReference>
<dbReference type="EMBL" id="CP003058">
    <property type="protein sequence ID" value="AEQ22149.1"/>
    <property type="molecule type" value="Genomic_DNA"/>
</dbReference>
<dbReference type="KEGG" id="ain:Acin_0920"/>
<proteinExistence type="predicted"/>
<name>G4Q648_ACIIR</name>
<dbReference type="PATRIC" id="fig|568816.4.peg.889"/>
<sequence>MSLRKKIAILTMASMTVWGVTALLPFNQGRIVGNVGYAAEITPEK</sequence>
<evidence type="ECO:0000313" key="3">
    <source>
        <dbReference type="Proteomes" id="UP000007093"/>
    </source>
</evidence>
<evidence type="ECO:0000313" key="2">
    <source>
        <dbReference type="EMBL" id="AEQ22149.1"/>
    </source>
</evidence>